<dbReference type="EMBL" id="JAAIKE010000001">
    <property type="protein sequence ID" value="NEX44865.1"/>
    <property type="molecule type" value="Genomic_DNA"/>
</dbReference>
<gene>
    <name evidence="2" type="ORF">G3572_01510</name>
</gene>
<keyword evidence="1" id="KW-1133">Transmembrane helix</keyword>
<reference evidence="2 3" key="1">
    <citation type="submission" date="2020-02" db="EMBL/GenBank/DDBJ databases">
        <title>Rhodobacter algicola sp. nov., isolated from microalga culture.</title>
        <authorList>
            <person name="Park C.-Y."/>
        </authorList>
    </citation>
    <scope>NUCLEOTIDE SEQUENCE [LARGE SCALE GENOMIC DNA]</scope>
    <source>
        <strain evidence="2 3">ETT8</strain>
    </source>
</reference>
<protein>
    <submittedName>
        <fullName evidence="2">Uncharacterized protein</fullName>
    </submittedName>
</protein>
<keyword evidence="1" id="KW-0812">Transmembrane</keyword>
<sequence length="48" mass="5168">MATSKQEDAMVAQVKDIVTRSRATLIEDLAGVAALFATLFVCLSFTSF</sequence>
<comment type="caution">
    <text evidence="2">The sequence shown here is derived from an EMBL/GenBank/DDBJ whole genome shotgun (WGS) entry which is preliminary data.</text>
</comment>
<keyword evidence="3" id="KW-1185">Reference proteome</keyword>
<evidence type="ECO:0000313" key="2">
    <source>
        <dbReference type="EMBL" id="NEX44865.1"/>
    </source>
</evidence>
<dbReference type="AlphaFoldDB" id="A0A6B3RKC7"/>
<feature type="transmembrane region" description="Helical" evidence="1">
    <location>
        <begin position="29"/>
        <end position="47"/>
    </location>
</feature>
<dbReference type="Proteomes" id="UP000481421">
    <property type="component" value="Unassembled WGS sequence"/>
</dbReference>
<proteinExistence type="predicted"/>
<evidence type="ECO:0000313" key="3">
    <source>
        <dbReference type="Proteomes" id="UP000481421"/>
    </source>
</evidence>
<name>A0A6B3RKC7_9RHOB</name>
<evidence type="ECO:0000256" key="1">
    <source>
        <dbReference type="SAM" id="Phobius"/>
    </source>
</evidence>
<accession>A0A6B3RKC7</accession>
<organism evidence="2 3">
    <name type="scientific">Pseudotabrizicola algicola</name>
    <dbReference type="NCBI Taxonomy" id="2709381"/>
    <lineage>
        <taxon>Bacteria</taxon>
        <taxon>Pseudomonadati</taxon>
        <taxon>Pseudomonadota</taxon>
        <taxon>Alphaproteobacteria</taxon>
        <taxon>Rhodobacterales</taxon>
        <taxon>Paracoccaceae</taxon>
        <taxon>Pseudotabrizicola</taxon>
    </lineage>
</organism>
<keyword evidence="1" id="KW-0472">Membrane</keyword>